<organism evidence="2 3">
    <name type="scientific">Thalassomonas viridans</name>
    <dbReference type="NCBI Taxonomy" id="137584"/>
    <lineage>
        <taxon>Bacteria</taxon>
        <taxon>Pseudomonadati</taxon>
        <taxon>Pseudomonadota</taxon>
        <taxon>Gammaproteobacteria</taxon>
        <taxon>Alteromonadales</taxon>
        <taxon>Colwelliaceae</taxon>
        <taxon>Thalassomonas</taxon>
    </lineage>
</organism>
<dbReference type="CDD" id="cd04301">
    <property type="entry name" value="NAT_SF"/>
    <property type="match status" value="1"/>
</dbReference>
<gene>
    <name evidence="2" type="ORF">SG34_028185</name>
</gene>
<dbReference type="Pfam" id="PF13302">
    <property type="entry name" value="Acetyltransf_3"/>
    <property type="match status" value="1"/>
</dbReference>
<keyword evidence="3" id="KW-1185">Reference proteome</keyword>
<evidence type="ECO:0000259" key="1">
    <source>
        <dbReference type="PROSITE" id="PS51186"/>
    </source>
</evidence>
<reference evidence="2 3" key="2">
    <citation type="journal article" date="2022" name="Mar. Drugs">
        <title>Bioassay-Guided Fractionation Leads to the Detection of Cholic Acid Generated by the Rare Thalassomonas sp.</title>
        <authorList>
            <person name="Pheiffer F."/>
            <person name="Schneider Y.K."/>
            <person name="Hansen E.H."/>
            <person name="Andersen J.H."/>
            <person name="Isaksson J."/>
            <person name="Busche T."/>
            <person name="R C."/>
            <person name="Kalinowski J."/>
            <person name="Zyl L.V."/>
            <person name="Trindade M."/>
        </authorList>
    </citation>
    <scope>NUCLEOTIDE SEQUENCE [LARGE SCALE GENOMIC DNA]</scope>
    <source>
        <strain evidence="2 3">XOM25</strain>
    </source>
</reference>
<evidence type="ECO:0000313" key="2">
    <source>
        <dbReference type="EMBL" id="WDE05132.1"/>
    </source>
</evidence>
<sequence length="212" mass="24086">MTTAQVKISPLPFEPMPVCLQGPDITLRPLAITDVEGFYQAGKDPVLWQWVLPNQCQSLATARAWIEHSLEQQTLGNHVPFVIVDNRSGHIVGSTRYCSIRREDRNVEIGFTFIKPEFQRSYVNTQAKYLLLRHAFEQLGAIRVELRTHEKNHQSRTAIARIGASFEGILRNNRILADGSYRNSAMFSVIEEEWPACKAALEQKMAATTYVK</sequence>
<dbReference type="PANTHER" id="PTHR43610:SF1">
    <property type="entry name" value="N-ACETYLTRANSFERASE DOMAIN-CONTAINING PROTEIN"/>
    <property type="match status" value="1"/>
</dbReference>
<reference evidence="2 3" key="1">
    <citation type="journal article" date="2015" name="Genome Announc.">
        <title>Draft Genome Sequences of Marine Isolates of Thalassomonas viridans and Thalassomonas actiniarum.</title>
        <authorList>
            <person name="Olonade I."/>
            <person name="van Zyl L.J."/>
            <person name="Trindade M."/>
        </authorList>
    </citation>
    <scope>NUCLEOTIDE SEQUENCE [LARGE SCALE GENOMIC DNA]</scope>
    <source>
        <strain evidence="2 3">XOM25</strain>
    </source>
</reference>
<dbReference type="Gene3D" id="3.40.630.30">
    <property type="match status" value="1"/>
</dbReference>
<accession>A0AAE9Z4S4</accession>
<dbReference type="Proteomes" id="UP000032352">
    <property type="component" value="Chromosome"/>
</dbReference>
<dbReference type="RefSeq" id="WP_152647209.1">
    <property type="nucleotide sequence ID" value="NZ_CP059733.1"/>
</dbReference>
<dbReference type="GO" id="GO:0016747">
    <property type="term" value="F:acyltransferase activity, transferring groups other than amino-acyl groups"/>
    <property type="evidence" value="ECO:0007669"/>
    <property type="project" value="InterPro"/>
</dbReference>
<feature type="domain" description="N-acetyltransferase" evidence="1">
    <location>
        <begin position="25"/>
        <end position="188"/>
    </location>
</feature>
<dbReference type="InterPro" id="IPR000182">
    <property type="entry name" value="GNAT_dom"/>
</dbReference>
<dbReference type="InterPro" id="IPR016181">
    <property type="entry name" value="Acyl_CoA_acyltransferase"/>
</dbReference>
<dbReference type="EMBL" id="CP059733">
    <property type="protein sequence ID" value="WDE05132.1"/>
    <property type="molecule type" value="Genomic_DNA"/>
</dbReference>
<proteinExistence type="predicted"/>
<dbReference type="PANTHER" id="PTHR43610">
    <property type="entry name" value="BLL6696 PROTEIN"/>
    <property type="match status" value="1"/>
</dbReference>
<name>A0AAE9Z4S4_9GAMM</name>
<dbReference type="AlphaFoldDB" id="A0AAE9Z4S4"/>
<evidence type="ECO:0000313" key="3">
    <source>
        <dbReference type="Proteomes" id="UP000032352"/>
    </source>
</evidence>
<dbReference type="SUPFAM" id="SSF55729">
    <property type="entry name" value="Acyl-CoA N-acyltransferases (Nat)"/>
    <property type="match status" value="1"/>
</dbReference>
<dbReference type="PROSITE" id="PS51186">
    <property type="entry name" value="GNAT"/>
    <property type="match status" value="1"/>
</dbReference>
<protein>
    <submittedName>
        <fullName evidence="2">GNAT family N-acetyltransferase</fullName>
    </submittedName>
</protein>
<dbReference type="KEGG" id="tvd:SG34_028185"/>